<dbReference type="Proteomes" id="UP001152795">
    <property type="component" value="Unassembled WGS sequence"/>
</dbReference>
<keyword evidence="5" id="KW-0966">Cell projection</keyword>
<dbReference type="GO" id="GO:0005930">
    <property type="term" value="C:axoneme"/>
    <property type="evidence" value="ECO:0007669"/>
    <property type="project" value="TreeGrafter"/>
</dbReference>
<dbReference type="PANTHER" id="PTHR23053">
    <property type="entry name" value="DLEC1 DELETED IN LUNG AND ESOPHAGEAL CANCER 1"/>
    <property type="match status" value="1"/>
</dbReference>
<dbReference type="GO" id="GO:1904158">
    <property type="term" value="P:axonemal central apparatus assembly"/>
    <property type="evidence" value="ECO:0007669"/>
    <property type="project" value="TreeGrafter"/>
</dbReference>
<dbReference type="InterPro" id="IPR013783">
    <property type="entry name" value="Ig-like_fold"/>
</dbReference>
<evidence type="ECO:0000313" key="9">
    <source>
        <dbReference type="Proteomes" id="UP001152795"/>
    </source>
</evidence>
<organism evidence="8 9">
    <name type="scientific">Paramuricea clavata</name>
    <name type="common">Red gorgonian</name>
    <name type="synonym">Violescent sea-whip</name>
    <dbReference type="NCBI Taxonomy" id="317549"/>
    <lineage>
        <taxon>Eukaryota</taxon>
        <taxon>Metazoa</taxon>
        <taxon>Cnidaria</taxon>
        <taxon>Anthozoa</taxon>
        <taxon>Octocorallia</taxon>
        <taxon>Malacalcyonacea</taxon>
        <taxon>Plexauridae</taxon>
        <taxon>Paramuricea</taxon>
    </lineage>
</organism>
<dbReference type="GO" id="GO:0003341">
    <property type="term" value="P:cilium movement"/>
    <property type="evidence" value="ECO:0007669"/>
    <property type="project" value="TreeGrafter"/>
</dbReference>
<evidence type="ECO:0000256" key="3">
    <source>
        <dbReference type="ARBA" id="ARBA00022490"/>
    </source>
</evidence>
<reference evidence="8" key="1">
    <citation type="submission" date="2020-04" db="EMBL/GenBank/DDBJ databases">
        <authorList>
            <person name="Alioto T."/>
            <person name="Alioto T."/>
            <person name="Gomez Garrido J."/>
        </authorList>
    </citation>
    <scope>NUCLEOTIDE SEQUENCE</scope>
    <source>
        <strain evidence="8">A484AB</strain>
    </source>
</reference>
<dbReference type="Gene3D" id="2.60.40.10">
    <property type="entry name" value="Immunoglobulins"/>
    <property type="match status" value="7"/>
</dbReference>
<dbReference type="InterPro" id="IPR033305">
    <property type="entry name" value="Hydin-like"/>
</dbReference>
<dbReference type="OrthoDB" id="6019872at2759"/>
<sequence length="1367" mass="152048">MVNVDEKNYESVRSFSDEFLHLEEDFLKNDAISLFCTQFEAIIVKSHCSKQEACFNLSNISPVNLDYTLDVTEDISHPSFNEHPLRTSSRASGLPQDATFPSSRPATAMGVVFETGSMSSCLLSDGLPFTVEPSQGRIPAGESVFINVRFAPSDITEYQGLLKFTIPNLHPDSSPPEIKLKGRSLLPYCHFELDESDYITGGRRNPELPGPGGAPPGTMLNPNTKVIEFQSCGVKVKVVREFYIINPTDMDLNFIWTREDPSDSGPANFTCTPKTGLIESGKKIHMRFEYISNNLDLTESFWRFFIQEHNISLPFLLVGHTTEPVVSLDRSHFNFREILIGFPAEQTVYLVNEEEKAFSFSFNEDSCYAEAHAAQLFVEPMSGSIPAKSRVPIILRFTPTAQKEVNFNVVCKVKKKTVPLTLNVKAEGFAMKVSLICEDSAGNKIELTSSGCNRIQFAEVEINERALRQLFVINSGKFNFDFTWDLQNKSKLRHKNNKPVVSIGPQKGTVSRNSRKRCMLTFCPPGKCTLQNCTLMLKITNGPTYNIEITGSGIRPSLKFSFNRFDFGPCFLYRAGIAPQRSILVITNEDSKDINVHCKYENTAFLELLSQPSVLLPGESSEIDILFYPRECKHYHEVIPFEINGLSLMSVDILGQGTEIKVDVCNPDDRKVNFGALRIGQSAERIVKLRNNSPAAITFSLVITPSLPILQQSSVLTVSPSSEITLEPNGGSCNVHVMFTPTTRIPQFTEEVMLECAGLCQTVFLVSGTCQAVDIKLDSTSVPFGAVVIGSQSSRVLVMQNLGDIGARFSWNMNEFSSDFSVEPIKGYSSPGTEVSFELKFCPQKVNQDIRNELSCMIEGSNPLKLVLTGSCVFQTPVKEVIHFSTHVRTRETRSIVLNNRSNLLWQLCPKIDGAYWSGADLITVEPLQSKNYELIYRPLVMTHEGKRHQGSVFFPLPDGNGLLYNVTGISESPKAVSNIVRDIPCKTNYTELLTVNNWLKKPQRFRVITEMIKPDKLDGSTVLKGLQYIDVPGQMKKDYKIDFYAHKEGTFSAKIIFKNEQTSEYLFYYVTFKATPPGIISTIDLTTPVRQSASHVISLYNPLTVQVNFSTASTLSDILLPPNFTVPPQSEGSFTFDYLPLKSGEVTGRLTLSSSELGFYQYDLNLTVTPAGPENQVHFRTYLGSTQNQTCRFINFCKSRVEYICKVDNPDFHVERSITAASASSGGTEVNVEVIYEPSCLGNSRATLLLTSPMGGDYTFPLYGYAAPPKPQGPYTIKAGASASIPFKNVFPQATQFTFHVDNPVFSVKPTETIRAKKVHNVVVTFDGNQGNAKTTRMGRLVVASASSASLTHNIEWVYYLKGVTP</sequence>
<keyword evidence="4" id="KW-0969">Cilium</keyword>
<evidence type="ECO:0000259" key="7">
    <source>
        <dbReference type="Pfam" id="PF22544"/>
    </source>
</evidence>
<accession>A0A6S7H6D3</accession>
<dbReference type="InterPro" id="IPR053879">
    <property type="entry name" value="HYDIN_VesB_CFA65-like_Ig"/>
</dbReference>
<dbReference type="NCBIfam" id="NF012200">
    <property type="entry name" value="choice_anch_D"/>
    <property type="match status" value="1"/>
</dbReference>
<keyword evidence="3" id="KW-0963">Cytoplasm</keyword>
<name>A0A6S7H6D3_PARCT</name>
<feature type="region of interest" description="Disordered" evidence="6">
    <location>
        <begin position="80"/>
        <end position="102"/>
    </location>
</feature>
<dbReference type="EMBL" id="CACRXK020003384">
    <property type="protein sequence ID" value="CAB3998552.1"/>
    <property type="molecule type" value="Genomic_DNA"/>
</dbReference>
<keyword evidence="9" id="KW-1185">Reference proteome</keyword>
<evidence type="ECO:0000256" key="5">
    <source>
        <dbReference type="ARBA" id="ARBA00023273"/>
    </source>
</evidence>
<proteinExistence type="predicted"/>
<evidence type="ECO:0000256" key="4">
    <source>
        <dbReference type="ARBA" id="ARBA00023069"/>
    </source>
</evidence>
<protein>
    <recommendedName>
        <fullName evidence="7">HYDIN/VesB/CFA65-like Ig-like domain-containing protein</fullName>
    </recommendedName>
</protein>
<evidence type="ECO:0000256" key="1">
    <source>
        <dbReference type="ARBA" id="ARBA00004138"/>
    </source>
</evidence>
<comment type="caution">
    <text evidence="8">The sequence shown here is derived from an EMBL/GenBank/DDBJ whole genome shotgun (WGS) entry which is preliminary data.</text>
</comment>
<gene>
    <name evidence="8" type="ORF">PACLA_8A072755</name>
</gene>
<dbReference type="PANTHER" id="PTHR23053:SF0">
    <property type="entry name" value="HYDROCEPHALUS-INDUCING PROTEIN HOMOLOG"/>
    <property type="match status" value="1"/>
</dbReference>
<evidence type="ECO:0000256" key="2">
    <source>
        <dbReference type="ARBA" id="ARBA00004496"/>
    </source>
</evidence>
<comment type="subcellular location">
    <subcellularLocation>
        <location evidence="1">Cell projection</location>
        <location evidence="1">Cilium</location>
    </subcellularLocation>
    <subcellularLocation>
        <location evidence="2">Cytoplasm</location>
    </subcellularLocation>
</comment>
<evidence type="ECO:0000256" key="6">
    <source>
        <dbReference type="SAM" id="MobiDB-lite"/>
    </source>
</evidence>
<evidence type="ECO:0000313" key="8">
    <source>
        <dbReference type="EMBL" id="CAB3998552.1"/>
    </source>
</evidence>
<feature type="domain" description="HYDIN/VesB/CFA65-like Ig-like" evidence="7">
    <location>
        <begin position="775"/>
        <end position="868"/>
    </location>
</feature>
<dbReference type="Pfam" id="PF22544">
    <property type="entry name" value="HYDIN_VesB_CFA65-like_Ig"/>
    <property type="match status" value="1"/>
</dbReference>